<evidence type="ECO:0000313" key="1">
    <source>
        <dbReference type="EMBL" id="TFK76465.1"/>
    </source>
</evidence>
<dbReference type="Proteomes" id="UP000308600">
    <property type="component" value="Unassembled WGS sequence"/>
</dbReference>
<evidence type="ECO:0000313" key="2">
    <source>
        <dbReference type="Proteomes" id="UP000308600"/>
    </source>
</evidence>
<organism evidence="1 2">
    <name type="scientific">Pluteus cervinus</name>
    <dbReference type="NCBI Taxonomy" id="181527"/>
    <lineage>
        <taxon>Eukaryota</taxon>
        <taxon>Fungi</taxon>
        <taxon>Dikarya</taxon>
        <taxon>Basidiomycota</taxon>
        <taxon>Agaricomycotina</taxon>
        <taxon>Agaricomycetes</taxon>
        <taxon>Agaricomycetidae</taxon>
        <taxon>Agaricales</taxon>
        <taxon>Pluteineae</taxon>
        <taxon>Pluteaceae</taxon>
        <taxon>Pluteus</taxon>
    </lineage>
</organism>
<protein>
    <submittedName>
        <fullName evidence="1">Uncharacterized protein</fullName>
    </submittedName>
</protein>
<accession>A0ACD3BE48</accession>
<name>A0ACD3BE48_9AGAR</name>
<dbReference type="EMBL" id="ML208260">
    <property type="protein sequence ID" value="TFK76465.1"/>
    <property type="molecule type" value="Genomic_DNA"/>
</dbReference>
<reference evidence="1 2" key="1">
    <citation type="journal article" date="2019" name="Nat. Ecol. Evol.">
        <title>Megaphylogeny resolves global patterns of mushroom evolution.</title>
        <authorList>
            <person name="Varga T."/>
            <person name="Krizsan K."/>
            <person name="Foldi C."/>
            <person name="Dima B."/>
            <person name="Sanchez-Garcia M."/>
            <person name="Sanchez-Ramirez S."/>
            <person name="Szollosi G.J."/>
            <person name="Szarkandi J.G."/>
            <person name="Papp V."/>
            <person name="Albert L."/>
            <person name="Andreopoulos W."/>
            <person name="Angelini C."/>
            <person name="Antonin V."/>
            <person name="Barry K.W."/>
            <person name="Bougher N.L."/>
            <person name="Buchanan P."/>
            <person name="Buyck B."/>
            <person name="Bense V."/>
            <person name="Catcheside P."/>
            <person name="Chovatia M."/>
            <person name="Cooper J."/>
            <person name="Damon W."/>
            <person name="Desjardin D."/>
            <person name="Finy P."/>
            <person name="Geml J."/>
            <person name="Haridas S."/>
            <person name="Hughes K."/>
            <person name="Justo A."/>
            <person name="Karasinski D."/>
            <person name="Kautmanova I."/>
            <person name="Kiss B."/>
            <person name="Kocsube S."/>
            <person name="Kotiranta H."/>
            <person name="LaButti K.M."/>
            <person name="Lechner B.E."/>
            <person name="Liimatainen K."/>
            <person name="Lipzen A."/>
            <person name="Lukacs Z."/>
            <person name="Mihaltcheva S."/>
            <person name="Morgado L.N."/>
            <person name="Niskanen T."/>
            <person name="Noordeloos M.E."/>
            <person name="Ohm R.A."/>
            <person name="Ortiz-Santana B."/>
            <person name="Ovrebo C."/>
            <person name="Racz N."/>
            <person name="Riley R."/>
            <person name="Savchenko A."/>
            <person name="Shiryaev A."/>
            <person name="Soop K."/>
            <person name="Spirin V."/>
            <person name="Szebenyi C."/>
            <person name="Tomsovsky M."/>
            <person name="Tulloss R.E."/>
            <person name="Uehling J."/>
            <person name="Grigoriev I.V."/>
            <person name="Vagvolgyi C."/>
            <person name="Papp T."/>
            <person name="Martin F.M."/>
            <person name="Miettinen O."/>
            <person name="Hibbett D.S."/>
            <person name="Nagy L.G."/>
        </authorList>
    </citation>
    <scope>NUCLEOTIDE SEQUENCE [LARGE SCALE GENOMIC DNA]</scope>
    <source>
        <strain evidence="1 2">NL-1719</strain>
    </source>
</reference>
<sequence length="240" mass="25523">MMITYTTPSAVLASRVISAHDNPSPPPSPPIPDPLLDAPLIDFSSPAGHPVQAIDNQPPSTPPYDHPESNTRILQDLFAPVSPSPRSSARADFLPPPFSFEVAPSLALLAPEDVDIAFTPTDASPVQKIRNHPSEYLPSHHEEPEQSNEGSDVAHDSAEEQAVAASLQADISSVTPSPIEVEPPSPPLPIVEPPDQSEVQTPPLRRSTRPRKSIAPNLLDVNSPGSRQSSPLSGSAKKES</sequence>
<gene>
    <name evidence="1" type="ORF">BDN72DRAFT_237915</name>
</gene>
<keyword evidence="2" id="KW-1185">Reference proteome</keyword>
<proteinExistence type="predicted"/>